<dbReference type="EMBL" id="ML978174">
    <property type="protein sequence ID" value="KAF2032187.1"/>
    <property type="molecule type" value="Genomic_DNA"/>
</dbReference>
<accession>A0A9P4HDT7</accession>
<evidence type="ECO:0000313" key="2">
    <source>
        <dbReference type="EMBL" id="KAF2032187.1"/>
    </source>
</evidence>
<dbReference type="Proteomes" id="UP000799777">
    <property type="component" value="Unassembled WGS sequence"/>
</dbReference>
<organism evidence="2 3">
    <name type="scientific">Setomelanomma holmii</name>
    <dbReference type="NCBI Taxonomy" id="210430"/>
    <lineage>
        <taxon>Eukaryota</taxon>
        <taxon>Fungi</taxon>
        <taxon>Dikarya</taxon>
        <taxon>Ascomycota</taxon>
        <taxon>Pezizomycotina</taxon>
        <taxon>Dothideomycetes</taxon>
        <taxon>Pleosporomycetidae</taxon>
        <taxon>Pleosporales</taxon>
        <taxon>Pleosporineae</taxon>
        <taxon>Phaeosphaeriaceae</taxon>
        <taxon>Setomelanomma</taxon>
    </lineage>
</organism>
<name>A0A9P4HDT7_9PLEO</name>
<keyword evidence="3" id="KW-1185">Reference proteome</keyword>
<dbReference type="InterPro" id="IPR056009">
    <property type="entry name" value="DUF7587"/>
</dbReference>
<dbReference type="AlphaFoldDB" id="A0A9P4HDT7"/>
<evidence type="ECO:0000313" key="3">
    <source>
        <dbReference type="Proteomes" id="UP000799777"/>
    </source>
</evidence>
<proteinExistence type="predicted"/>
<comment type="caution">
    <text evidence="2">The sequence shown here is derived from an EMBL/GenBank/DDBJ whole genome shotgun (WGS) entry which is preliminary data.</text>
</comment>
<dbReference type="Pfam" id="PF24494">
    <property type="entry name" value="DUF7587"/>
    <property type="match status" value="1"/>
</dbReference>
<gene>
    <name evidence="2" type="ORF">EK21DRAFT_61456</name>
</gene>
<protein>
    <recommendedName>
        <fullName evidence="1">DUF7587 domain-containing protein</fullName>
    </recommendedName>
</protein>
<evidence type="ECO:0000259" key="1">
    <source>
        <dbReference type="Pfam" id="PF24494"/>
    </source>
</evidence>
<dbReference type="OrthoDB" id="5397734at2759"/>
<feature type="domain" description="DUF7587" evidence="1">
    <location>
        <begin position="297"/>
        <end position="395"/>
    </location>
</feature>
<reference evidence="2" key="1">
    <citation type="journal article" date="2020" name="Stud. Mycol.">
        <title>101 Dothideomycetes genomes: a test case for predicting lifestyles and emergence of pathogens.</title>
        <authorList>
            <person name="Haridas S."/>
            <person name="Albert R."/>
            <person name="Binder M."/>
            <person name="Bloem J."/>
            <person name="Labutti K."/>
            <person name="Salamov A."/>
            <person name="Andreopoulos B."/>
            <person name="Baker S."/>
            <person name="Barry K."/>
            <person name="Bills G."/>
            <person name="Bluhm B."/>
            <person name="Cannon C."/>
            <person name="Castanera R."/>
            <person name="Culley D."/>
            <person name="Daum C."/>
            <person name="Ezra D."/>
            <person name="Gonzalez J."/>
            <person name="Henrissat B."/>
            <person name="Kuo A."/>
            <person name="Liang C."/>
            <person name="Lipzen A."/>
            <person name="Lutzoni F."/>
            <person name="Magnuson J."/>
            <person name="Mondo S."/>
            <person name="Nolan M."/>
            <person name="Ohm R."/>
            <person name="Pangilinan J."/>
            <person name="Park H.-J."/>
            <person name="Ramirez L."/>
            <person name="Alfaro M."/>
            <person name="Sun H."/>
            <person name="Tritt A."/>
            <person name="Yoshinaga Y."/>
            <person name="Zwiers L.-H."/>
            <person name="Turgeon B."/>
            <person name="Goodwin S."/>
            <person name="Spatafora J."/>
            <person name="Crous P."/>
            <person name="Grigoriev I."/>
        </authorList>
    </citation>
    <scope>NUCLEOTIDE SEQUENCE</scope>
    <source>
        <strain evidence="2">CBS 110217</strain>
    </source>
</reference>
<sequence length="571" mass="63814">MLPSIEESLRVKPAILRELFPSPVSETPPISDSKNLSRRTPEIWTPLPATETLPDRLNTFITPNISDNSADHSNSLDERQFRSHISTPATDYSNHTDFLKIPRTPCPIEVNSQRRHQTGLPSRFFRNSQSKKQALPVRRKLDFETTARAGRPPTTQTSAKMGLPEYPPNHHWSIVERQFLLRRLAESTALRLYIELDRLDEEVHSPSGTAKKAKSVITRRLYRSLVRRALQEERTQAVQIPIVPEPFIQVPPLGGVTLVRDIDFDSSESLVDNESIKDRPSSIIESFEQTPRNQQASPKLAFRVWDANSRSLFTEAAGFVSEAFKIWRVTNGVYPPPLSPEGEGGVAVKLLVNWHLSMTAGGASAWVSVSTSLLQALTKACSMVKPRIALVDLEHPSMTVPNKTLKALLCWANIPREAILHHFSLGSLIMLADSSPAVANLLQLREFQVGRRTAAIASQLRDHSFTLNSTIARAMSSVAREFGLGETNVNLQHIICYVACLVDSWAITRDPTIDTQTMHNIGTAFATTLNSRIHHKQDVISAFINGVEQGERTLAYYARRRRPAARSVRTA</sequence>